<keyword evidence="6 10" id="KW-0812">Transmembrane</keyword>
<comment type="caution">
    <text evidence="13">The sequence shown here is derived from an EMBL/GenBank/DDBJ whole genome shotgun (WGS) entry which is preliminary data.</text>
</comment>
<comment type="subcellular location">
    <subcellularLocation>
        <location evidence="1 10">Cell inner membrane</location>
        <topology evidence="1 10">Single-pass membrane protein</topology>
        <orientation evidence="1 10">Periplasmic side</orientation>
    </subcellularLocation>
</comment>
<evidence type="ECO:0000256" key="7">
    <source>
        <dbReference type="ARBA" id="ARBA00022927"/>
    </source>
</evidence>
<keyword evidence="4 10" id="KW-1003">Cell membrane</keyword>
<comment type="similarity">
    <text evidence="2 10">Belongs to the TonB family.</text>
</comment>
<dbReference type="SUPFAM" id="SSF74653">
    <property type="entry name" value="TolA/TonB C-terminal domain"/>
    <property type="match status" value="1"/>
</dbReference>
<dbReference type="RefSeq" id="WP_342676674.1">
    <property type="nucleotide sequence ID" value="NZ_JBCGCU010000003.1"/>
</dbReference>
<protein>
    <recommendedName>
        <fullName evidence="10">Protein TonB</fullName>
    </recommendedName>
</protein>
<feature type="domain" description="TonB C-terminal" evidence="12">
    <location>
        <begin position="135"/>
        <end position="227"/>
    </location>
</feature>
<keyword evidence="3 10" id="KW-0813">Transport</keyword>
<dbReference type="Pfam" id="PF03544">
    <property type="entry name" value="TonB_C"/>
    <property type="match status" value="1"/>
</dbReference>
<keyword evidence="14" id="KW-1185">Reference proteome</keyword>
<proteinExistence type="inferred from homology"/>
<evidence type="ECO:0000256" key="1">
    <source>
        <dbReference type="ARBA" id="ARBA00004383"/>
    </source>
</evidence>
<evidence type="ECO:0000256" key="5">
    <source>
        <dbReference type="ARBA" id="ARBA00022519"/>
    </source>
</evidence>
<dbReference type="InterPro" id="IPR006260">
    <property type="entry name" value="TonB/TolA_C"/>
</dbReference>
<dbReference type="PANTHER" id="PTHR33446:SF14">
    <property type="entry name" value="PROTEIN TONB"/>
    <property type="match status" value="1"/>
</dbReference>
<dbReference type="InterPro" id="IPR051045">
    <property type="entry name" value="TonB-dependent_transducer"/>
</dbReference>
<evidence type="ECO:0000256" key="3">
    <source>
        <dbReference type="ARBA" id="ARBA00022448"/>
    </source>
</evidence>
<evidence type="ECO:0000256" key="2">
    <source>
        <dbReference type="ARBA" id="ARBA00006555"/>
    </source>
</evidence>
<name>A0ABU9MTR6_9GAMM</name>
<evidence type="ECO:0000259" key="12">
    <source>
        <dbReference type="PROSITE" id="PS52015"/>
    </source>
</evidence>
<keyword evidence="8 10" id="KW-1133">Transmembrane helix</keyword>
<dbReference type="NCBIfam" id="TIGR01352">
    <property type="entry name" value="tonB_Cterm"/>
    <property type="match status" value="1"/>
</dbReference>
<accession>A0ABU9MTR6</accession>
<reference evidence="13 14" key="1">
    <citation type="submission" date="2024-03" db="EMBL/GenBank/DDBJ databases">
        <title>Pseudoalteromonas qingdaonensis sp. nov., isolated from the intestines of marine benthic organisms.</title>
        <authorList>
            <person name="Lin X."/>
            <person name="Fang S."/>
            <person name="Hu X."/>
        </authorList>
    </citation>
    <scope>NUCLEOTIDE SEQUENCE [LARGE SCALE GENOMIC DNA]</scope>
    <source>
        <strain evidence="13 14">YIC-827</strain>
    </source>
</reference>
<evidence type="ECO:0000256" key="9">
    <source>
        <dbReference type="ARBA" id="ARBA00023136"/>
    </source>
</evidence>
<keyword evidence="7 10" id="KW-0653">Protein transport</keyword>
<comment type="function">
    <text evidence="10">Interacts with outer membrane receptor proteins that carry out high-affinity binding and energy dependent uptake into the periplasmic space of specific substrates. It could act to transduce energy from the cytoplasmic membrane to specific energy-requiring processes in the outer membrane, resulting in the release into the periplasm of ligands bound by these outer membrane proteins.</text>
</comment>
<dbReference type="InterPro" id="IPR037682">
    <property type="entry name" value="TonB_C"/>
</dbReference>
<keyword evidence="10" id="KW-0735">Signal-anchor</keyword>
<dbReference type="PRINTS" id="PR01374">
    <property type="entry name" value="TONBPROTEIN"/>
</dbReference>
<dbReference type="PROSITE" id="PS52015">
    <property type="entry name" value="TONB_CTD"/>
    <property type="match status" value="1"/>
</dbReference>
<feature type="transmembrane region" description="Helical" evidence="10">
    <location>
        <begin position="34"/>
        <end position="56"/>
    </location>
</feature>
<dbReference type="Gene3D" id="3.30.2420.10">
    <property type="entry name" value="TonB"/>
    <property type="match status" value="1"/>
</dbReference>
<evidence type="ECO:0000256" key="8">
    <source>
        <dbReference type="ARBA" id="ARBA00022989"/>
    </source>
</evidence>
<evidence type="ECO:0000256" key="10">
    <source>
        <dbReference type="RuleBase" id="RU362123"/>
    </source>
</evidence>
<evidence type="ECO:0000256" key="4">
    <source>
        <dbReference type="ARBA" id="ARBA00022475"/>
    </source>
</evidence>
<evidence type="ECO:0000256" key="6">
    <source>
        <dbReference type="ARBA" id="ARBA00022692"/>
    </source>
</evidence>
<organism evidence="13 14">
    <name type="scientific">Pseudoalteromonas qingdaonensis</name>
    <dbReference type="NCBI Taxonomy" id="3131913"/>
    <lineage>
        <taxon>Bacteria</taxon>
        <taxon>Pseudomonadati</taxon>
        <taxon>Pseudomonadota</taxon>
        <taxon>Gammaproteobacteria</taxon>
        <taxon>Alteromonadales</taxon>
        <taxon>Pseudoalteromonadaceae</taxon>
        <taxon>Pseudoalteromonas</taxon>
    </lineage>
</organism>
<gene>
    <name evidence="13" type="ORF">WCN91_04395</name>
</gene>
<dbReference type="Proteomes" id="UP001447008">
    <property type="component" value="Unassembled WGS sequence"/>
</dbReference>
<dbReference type="InterPro" id="IPR003538">
    <property type="entry name" value="TonB"/>
</dbReference>
<evidence type="ECO:0000256" key="11">
    <source>
        <dbReference type="SAM" id="MobiDB-lite"/>
    </source>
</evidence>
<dbReference type="PANTHER" id="PTHR33446">
    <property type="entry name" value="PROTEIN TONB-RELATED"/>
    <property type="match status" value="1"/>
</dbReference>
<feature type="region of interest" description="Disordered" evidence="11">
    <location>
        <begin position="87"/>
        <end position="107"/>
    </location>
</feature>
<dbReference type="EMBL" id="JBCGCU010000003">
    <property type="protein sequence ID" value="MEM0514681.1"/>
    <property type="molecule type" value="Genomic_DNA"/>
</dbReference>
<keyword evidence="9 10" id="KW-0472">Membrane</keyword>
<keyword evidence="5 10" id="KW-0997">Cell inner membrane</keyword>
<evidence type="ECO:0000313" key="13">
    <source>
        <dbReference type="EMBL" id="MEM0514681.1"/>
    </source>
</evidence>
<evidence type="ECO:0000313" key="14">
    <source>
        <dbReference type="Proteomes" id="UP001447008"/>
    </source>
</evidence>
<sequence>MENTLNITQGAHQSGTYEPGFEPSHNLIAPGFKAVAFALAAAAITLATFSFMVSLLTAEQRAPIEVFDDVIVEIMEPPKHTKVIKKAKPVPPKVEPRPESRPSLVADPGGEVLTLAPTLPDMGTEMSDLGEFSSMSRDTAMPLVRVPPQYPATAAREGIEGYVILSYDISPTGQVINAKVISAEPKRIFDREALKALSKWKFSPKVVEGVARSQPNQQVRLDFNLQN</sequence>